<comment type="caution">
    <text evidence="1">The sequence shown here is derived from an EMBL/GenBank/DDBJ whole genome shotgun (WGS) entry which is preliminary data.</text>
</comment>
<proteinExistence type="predicted"/>
<organism evidence="1 2">
    <name type="scientific">Mucuna pruriens</name>
    <name type="common">Velvet bean</name>
    <name type="synonym">Dolichos pruriens</name>
    <dbReference type="NCBI Taxonomy" id="157652"/>
    <lineage>
        <taxon>Eukaryota</taxon>
        <taxon>Viridiplantae</taxon>
        <taxon>Streptophyta</taxon>
        <taxon>Embryophyta</taxon>
        <taxon>Tracheophyta</taxon>
        <taxon>Spermatophyta</taxon>
        <taxon>Magnoliopsida</taxon>
        <taxon>eudicotyledons</taxon>
        <taxon>Gunneridae</taxon>
        <taxon>Pentapetalae</taxon>
        <taxon>rosids</taxon>
        <taxon>fabids</taxon>
        <taxon>Fabales</taxon>
        <taxon>Fabaceae</taxon>
        <taxon>Papilionoideae</taxon>
        <taxon>50 kb inversion clade</taxon>
        <taxon>NPAAA clade</taxon>
        <taxon>indigoferoid/millettioid clade</taxon>
        <taxon>Phaseoleae</taxon>
        <taxon>Mucuna</taxon>
    </lineage>
</organism>
<name>A0A371FUK6_MUCPR</name>
<dbReference type="Proteomes" id="UP000257109">
    <property type="component" value="Unassembled WGS sequence"/>
</dbReference>
<evidence type="ECO:0000313" key="1">
    <source>
        <dbReference type="EMBL" id="RDX81976.1"/>
    </source>
</evidence>
<keyword evidence="2" id="KW-1185">Reference proteome</keyword>
<feature type="non-terminal residue" evidence="1">
    <location>
        <position position="1"/>
    </location>
</feature>
<sequence>MKDSSPSIALIMKGDKLNLSQCSRNDFELALELQHELAQASVVRALFNTSILFLKYDHAQWPM</sequence>
<evidence type="ECO:0000313" key="2">
    <source>
        <dbReference type="Proteomes" id="UP000257109"/>
    </source>
</evidence>
<reference evidence="1" key="1">
    <citation type="submission" date="2018-05" db="EMBL/GenBank/DDBJ databases">
        <title>Draft genome of Mucuna pruriens seed.</title>
        <authorList>
            <person name="Nnadi N.E."/>
            <person name="Vos R."/>
            <person name="Hasami M.H."/>
            <person name="Devisetty U.K."/>
            <person name="Aguiy J.C."/>
        </authorList>
    </citation>
    <scope>NUCLEOTIDE SEQUENCE [LARGE SCALE GENOMIC DNA]</scope>
    <source>
        <strain evidence="1">JCA_2017</strain>
    </source>
</reference>
<gene>
    <name evidence="1" type="ORF">CR513_37286</name>
</gene>
<protein>
    <submittedName>
        <fullName evidence="1">Uncharacterized protein</fullName>
    </submittedName>
</protein>
<dbReference type="AlphaFoldDB" id="A0A371FUK6"/>
<accession>A0A371FUK6</accession>
<dbReference type="EMBL" id="QJKJ01007779">
    <property type="protein sequence ID" value="RDX81976.1"/>
    <property type="molecule type" value="Genomic_DNA"/>
</dbReference>